<dbReference type="InterPro" id="IPR036465">
    <property type="entry name" value="vWFA_dom_sf"/>
</dbReference>
<evidence type="ECO:0000259" key="3">
    <source>
        <dbReference type="PROSITE" id="PS50234"/>
    </source>
</evidence>
<name>A0A7G9GET0_9FIRM</name>
<dbReference type="RefSeq" id="WP_249329182.1">
    <property type="nucleotide sequence ID" value="NZ_CP060635.1"/>
</dbReference>
<feature type="coiled-coil region" evidence="1">
    <location>
        <begin position="259"/>
        <end position="303"/>
    </location>
</feature>
<evidence type="ECO:0000313" key="4">
    <source>
        <dbReference type="EMBL" id="QNM09312.1"/>
    </source>
</evidence>
<feature type="domain" description="VWFA" evidence="3">
    <location>
        <begin position="487"/>
        <end position="651"/>
    </location>
</feature>
<keyword evidence="5" id="KW-1185">Reference proteome</keyword>
<evidence type="ECO:0000256" key="1">
    <source>
        <dbReference type="SAM" id="Coils"/>
    </source>
</evidence>
<keyword evidence="2" id="KW-0472">Membrane</keyword>
<dbReference type="Gene3D" id="2.60.40.10">
    <property type="entry name" value="Immunoglobulins"/>
    <property type="match status" value="1"/>
</dbReference>
<dbReference type="InterPro" id="IPR051266">
    <property type="entry name" value="CLCR"/>
</dbReference>
<dbReference type="CDD" id="cd00198">
    <property type="entry name" value="vWFA"/>
    <property type="match status" value="1"/>
</dbReference>
<organism evidence="4 5">
    <name type="scientific">Wansuia hejianensis</name>
    <dbReference type="NCBI Taxonomy" id="2763667"/>
    <lineage>
        <taxon>Bacteria</taxon>
        <taxon>Bacillati</taxon>
        <taxon>Bacillota</taxon>
        <taxon>Clostridia</taxon>
        <taxon>Lachnospirales</taxon>
        <taxon>Lachnospiraceae</taxon>
        <taxon>Wansuia</taxon>
    </lineage>
</organism>
<keyword evidence="1" id="KW-0175">Coiled coil</keyword>
<dbReference type="SMART" id="SM00327">
    <property type="entry name" value="VWA"/>
    <property type="match status" value="1"/>
</dbReference>
<feature type="transmembrane region" description="Helical" evidence="2">
    <location>
        <begin position="7"/>
        <end position="26"/>
    </location>
</feature>
<dbReference type="Proteomes" id="UP000515860">
    <property type="component" value="Chromosome"/>
</dbReference>
<dbReference type="PANTHER" id="PTHR10579:SF43">
    <property type="entry name" value="ZINC FINGER (C3HC4-TYPE RING FINGER) FAMILY PROTEIN"/>
    <property type="match status" value="1"/>
</dbReference>
<dbReference type="InterPro" id="IPR013783">
    <property type="entry name" value="Ig-like_fold"/>
</dbReference>
<protein>
    <submittedName>
        <fullName evidence="4">VWA domain-containing protein</fullName>
    </submittedName>
</protein>
<proteinExistence type="predicted"/>
<dbReference type="InterPro" id="IPR002035">
    <property type="entry name" value="VWF_A"/>
</dbReference>
<dbReference type="KEGG" id="whj:H9Q79_03210"/>
<keyword evidence="2" id="KW-1133">Transmembrane helix</keyword>
<accession>A0A7G9GET0</accession>
<dbReference type="Gene3D" id="3.40.50.410">
    <property type="entry name" value="von Willebrand factor, type A domain"/>
    <property type="match status" value="1"/>
</dbReference>
<evidence type="ECO:0000256" key="2">
    <source>
        <dbReference type="SAM" id="Phobius"/>
    </source>
</evidence>
<dbReference type="SUPFAM" id="SSF53300">
    <property type="entry name" value="vWA-like"/>
    <property type="match status" value="1"/>
</dbReference>
<dbReference type="Pfam" id="PF00092">
    <property type="entry name" value="VWA"/>
    <property type="match status" value="1"/>
</dbReference>
<keyword evidence="2" id="KW-0812">Transmembrane</keyword>
<reference evidence="4 5" key="1">
    <citation type="submission" date="2020-08" db="EMBL/GenBank/DDBJ databases">
        <authorList>
            <person name="Liu C."/>
            <person name="Sun Q."/>
        </authorList>
    </citation>
    <scope>NUCLEOTIDE SEQUENCE [LARGE SCALE GENOMIC DNA]</scope>
    <source>
        <strain evidence="4 5">NSJ-29</strain>
    </source>
</reference>
<sequence>MKIKRNLLDWIFLCLLGVGLAGTLIFNVGRLIKANSGERPGLYLAYRYLMDGDSDNARRAVENDTDLNEHQKKIIDILGAAVEGDYPTLYFETRQMLDGKIRNEDQRSAVEELQQMAAAYLHQDSSVAELTALGRGPEGQGKSSPVASLIETCYEAEKLNETKKLEEYYELDRQIRSGQLDAVNPSEVEGLVDKYRESTEILKLAMSYYVQTSDYEEAKELARTLLDKGHSAENYVIYTDVIAQEAYAAPREDSSDPEKQTLIDKARKLEEKAEKYDDGEEKKEKLLNEAEELYQEAANVDIRRAINFLEAKRPLIFDDTGLYDLQLAKLYLLADEREKAQELVYSSMDGAALLSDSSPVKQPLMDVIDAYNQTDSDEASPHLKSSVRNLVGAQSQDVVPVSDGTVNEKMANYVASTLKYDKLGIFISKIDTSNYPEITAYLNINGKKEGRWGMASEFYADDFEVIDTQYQIKDFKVSADGSKTGVDIAIVMDTSGSMEGTPLEDAKLAAEACVENMDTDVQKLSIVSYNSEAGTVVEKTDSQEKLNFGISQLSAGGDTNISQGISEGLNSLEGGKAGTKAVILMTDGQDNSGQEAMDEVISRADSEDISVYTVGLGDVNEEYLKDIAQRTGGKYILADNTTELEDIYVTLQKYIINNYVLTYTVTDNSEEEARYLMASVPAYQVAGEREYTIADGAGSEVEINGTRIKPVTESDTLVTSVTPGGLSVEDVENGSQVTVKGKNFVEGMHISIGMLELQNVQVTDDSTLTGTLKGSMSAGSYSVRAQYPDGRIGVRNKAFYVFRAGVTTGVRIGGTIIKADSIGQISDNQFVASGNVLINDFLHYDSSLEIRAAELPQDMKLEANQTAYLGNSGQVSGNGTLYISYAQADGGEGKNQSFANLVMGGKNYEVIQGEFEFDIEGMDTSMDQSWELTIPGMTNVTVGEFSLETDGIKVHIDELNPKKIYEDVKDGLTGKKNREVIKEAKDAAYAAKKKEEEKPKSRDEAFRFRISDTSASLDLALKQDNIEFGGEVTLDMNDSLQFGCFALNELKLKFNTLDDSQEYWYLGGAIDFSTMIPGFGGSGVSGMEAHISSWYWMFDEMEVGINLYPGIGIYNALYVDEMSLKVDGVSSLLLDSDWISDKAKEVVFNGRDLDALKDNKPDFQLVGSVGADVNLFKSLHLNVPEDMTKWGELGTLDGDISLNFTQKKFDITAALSLLEHEIANASLGIGTEGLYAKARAQLELEMLGCQLGGGIDLGLATSLKELTVDFGVDGHVDCNMLNAHLKGDIKVTVLVKYDGSKFSVALTQNGDEHRFWYEDNGELLLIQKLHYT</sequence>
<dbReference type="PANTHER" id="PTHR10579">
    <property type="entry name" value="CALCIUM-ACTIVATED CHLORIDE CHANNEL REGULATOR"/>
    <property type="match status" value="1"/>
</dbReference>
<dbReference type="PROSITE" id="PS50234">
    <property type="entry name" value="VWFA"/>
    <property type="match status" value="1"/>
</dbReference>
<dbReference type="EMBL" id="CP060635">
    <property type="protein sequence ID" value="QNM09312.1"/>
    <property type="molecule type" value="Genomic_DNA"/>
</dbReference>
<gene>
    <name evidence="4" type="ORF">H9Q79_03210</name>
</gene>
<evidence type="ECO:0000313" key="5">
    <source>
        <dbReference type="Proteomes" id="UP000515860"/>
    </source>
</evidence>